<dbReference type="AlphaFoldDB" id="A0A495D2Z0"/>
<dbReference type="CDD" id="cd00093">
    <property type="entry name" value="HTH_XRE"/>
    <property type="match status" value="1"/>
</dbReference>
<proteinExistence type="predicted"/>
<sequence length="214" mass="23778">MSDTTLNLDVQAIHWPSVIRHYRLSKGLKQAAMAHDLGVTQTMISRWESGGAIPSLRIQERVFDLYWASQTSVSRSAWLDRIGRHPAVVGVINADGRILRASRGFRRSLDCSRHALEGRYIHEAFEGDWPALHEALVSSGLFEGRVASAESIDAITFLAPDGERRRRFVHGLHRPSFLPGPEIVWLLSGADVSERVHADVSARLGGSKVIRKAI</sequence>
<dbReference type="OrthoDB" id="123556at2"/>
<evidence type="ECO:0000259" key="1">
    <source>
        <dbReference type="PROSITE" id="PS50943"/>
    </source>
</evidence>
<gene>
    <name evidence="2" type="ORF">C7435_2390</name>
</gene>
<dbReference type="SUPFAM" id="SSF47413">
    <property type="entry name" value="lambda repressor-like DNA-binding domains"/>
    <property type="match status" value="1"/>
</dbReference>
<protein>
    <submittedName>
        <fullName evidence="2">Helix-turn-helix protein</fullName>
    </submittedName>
</protein>
<dbReference type="Proteomes" id="UP000273675">
    <property type="component" value="Unassembled WGS sequence"/>
</dbReference>
<dbReference type="Gene3D" id="3.30.450.20">
    <property type="entry name" value="PAS domain"/>
    <property type="match status" value="1"/>
</dbReference>
<dbReference type="InterPro" id="IPR000014">
    <property type="entry name" value="PAS"/>
</dbReference>
<dbReference type="SUPFAM" id="SSF55785">
    <property type="entry name" value="PYP-like sensor domain (PAS domain)"/>
    <property type="match status" value="1"/>
</dbReference>
<dbReference type="Gene3D" id="1.10.260.40">
    <property type="entry name" value="lambda repressor-like DNA-binding domains"/>
    <property type="match status" value="1"/>
</dbReference>
<reference evidence="2 3" key="1">
    <citation type="submission" date="2018-10" db="EMBL/GenBank/DDBJ databases">
        <title>Genomic Encyclopedia of Type Strains, Phase IV (KMG-IV): sequencing the most valuable type-strain genomes for metagenomic binning, comparative biology and taxonomic classification.</title>
        <authorList>
            <person name="Goeker M."/>
        </authorList>
    </citation>
    <scope>NUCLEOTIDE SEQUENCE [LARGE SCALE GENOMIC DNA]</scope>
    <source>
        <strain evidence="2 3">DSM 4734</strain>
    </source>
</reference>
<comment type="caution">
    <text evidence="2">The sequence shown here is derived from an EMBL/GenBank/DDBJ whole genome shotgun (WGS) entry which is preliminary data.</text>
</comment>
<dbReference type="Pfam" id="PF01381">
    <property type="entry name" value="HTH_3"/>
    <property type="match status" value="1"/>
</dbReference>
<evidence type="ECO:0000313" key="3">
    <source>
        <dbReference type="Proteomes" id="UP000273675"/>
    </source>
</evidence>
<dbReference type="CDD" id="cd00130">
    <property type="entry name" value="PAS"/>
    <property type="match status" value="1"/>
</dbReference>
<dbReference type="EMBL" id="RBIM01000005">
    <property type="protein sequence ID" value="RKQ96138.1"/>
    <property type="molecule type" value="Genomic_DNA"/>
</dbReference>
<organism evidence="2 3">
    <name type="scientific">Maricaulis maris</name>
    <dbReference type="NCBI Taxonomy" id="74318"/>
    <lineage>
        <taxon>Bacteria</taxon>
        <taxon>Pseudomonadati</taxon>
        <taxon>Pseudomonadota</taxon>
        <taxon>Alphaproteobacteria</taxon>
        <taxon>Maricaulales</taxon>
        <taxon>Maricaulaceae</taxon>
        <taxon>Maricaulis</taxon>
    </lineage>
</organism>
<dbReference type="RefSeq" id="WP_121211733.1">
    <property type="nucleotide sequence ID" value="NZ_RBIM01000005.1"/>
</dbReference>
<evidence type="ECO:0000313" key="2">
    <source>
        <dbReference type="EMBL" id="RKQ96138.1"/>
    </source>
</evidence>
<dbReference type="GO" id="GO:0003677">
    <property type="term" value="F:DNA binding"/>
    <property type="evidence" value="ECO:0007669"/>
    <property type="project" value="InterPro"/>
</dbReference>
<name>A0A495D2Z0_9PROT</name>
<feature type="domain" description="HTH cro/C1-type" evidence="1">
    <location>
        <begin position="19"/>
        <end position="56"/>
    </location>
</feature>
<accession>A0A495D2Z0</accession>
<dbReference type="InterPro" id="IPR001387">
    <property type="entry name" value="Cro/C1-type_HTH"/>
</dbReference>
<dbReference type="SMART" id="SM00530">
    <property type="entry name" value="HTH_XRE"/>
    <property type="match status" value="1"/>
</dbReference>
<dbReference type="PROSITE" id="PS50943">
    <property type="entry name" value="HTH_CROC1"/>
    <property type="match status" value="1"/>
</dbReference>
<dbReference type="InterPro" id="IPR035965">
    <property type="entry name" value="PAS-like_dom_sf"/>
</dbReference>
<dbReference type="InterPro" id="IPR010982">
    <property type="entry name" value="Lambda_DNA-bd_dom_sf"/>
</dbReference>